<keyword evidence="8" id="KW-1185">Reference proteome</keyword>
<dbReference type="Gene3D" id="2.60.120.40">
    <property type="match status" value="1"/>
</dbReference>
<dbReference type="InterPro" id="IPR050822">
    <property type="entry name" value="Cerebellin_Synaptic_Org"/>
</dbReference>
<evidence type="ECO:0000313" key="7">
    <source>
        <dbReference type="EMBL" id="CAD7284865.1"/>
    </source>
</evidence>
<feature type="region of interest" description="Disordered" evidence="4">
    <location>
        <begin position="52"/>
        <end position="74"/>
    </location>
</feature>
<keyword evidence="2" id="KW-0964">Secreted</keyword>
<dbReference type="Pfam" id="PF00386">
    <property type="entry name" value="C1q"/>
    <property type="match status" value="1"/>
</dbReference>
<dbReference type="InterPro" id="IPR008983">
    <property type="entry name" value="Tumour_necrosis_fac-like_dom"/>
</dbReference>
<evidence type="ECO:0000256" key="2">
    <source>
        <dbReference type="ARBA" id="ARBA00022525"/>
    </source>
</evidence>
<evidence type="ECO:0000313" key="8">
    <source>
        <dbReference type="Proteomes" id="UP000678499"/>
    </source>
</evidence>
<gene>
    <name evidence="7" type="ORF">NMOB1V02_LOCUS12469</name>
</gene>
<evidence type="ECO:0000259" key="6">
    <source>
        <dbReference type="Pfam" id="PF00386"/>
    </source>
</evidence>
<comment type="subcellular location">
    <subcellularLocation>
        <location evidence="1">Secreted</location>
    </subcellularLocation>
</comment>
<feature type="domain" description="C1q" evidence="6">
    <location>
        <begin position="97"/>
        <end position="215"/>
    </location>
</feature>
<dbReference type="EMBL" id="CAJPEX010010208">
    <property type="protein sequence ID" value="CAG0925017.1"/>
    <property type="molecule type" value="Genomic_DNA"/>
</dbReference>
<dbReference type="GO" id="GO:0005576">
    <property type="term" value="C:extracellular region"/>
    <property type="evidence" value="ECO:0007669"/>
    <property type="project" value="UniProtKB-SubCell"/>
</dbReference>
<organism evidence="7">
    <name type="scientific">Notodromas monacha</name>
    <dbReference type="NCBI Taxonomy" id="399045"/>
    <lineage>
        <taxon>Eukaryota</taxon>
        <taxon>Metazoa</taxon>
        <taxon>Ecdysozoa</taxon>
        <taxon>Arthropoda</taxon>
        <taxon>Crustacea</taxon>
        <taxon>Oligostraca</taxon>
        <taxon>Ostracoda</taxon>
        <taxon>Podocopa</taxon>
        <taxon>Podocopida</taxon>
        <taxon>Cypridocopina</taxon>
        <taxon>Cypridoidea</taxon>
        <taxon>Cyprididae</taxon>
        <taxon>Notodromas</taxon>
    </lineage>
</organism>
<dbReference type="PANTHER" id="PTHR22923:SF116">
    <property type="entry name" value="C1Q DOMAIN-CONTAINING PROTEIN"/>
    <property type="match status" value="1"/>
</dbReference>
<proteinExistence type="predicted"/>
<dbReference type="InterPro" id="IPR001073">
    <property type="entry name" value="C1q_dom"/>
</dbReference>
<dbReference type="Proteomes" id="UP000678499">
    <property type="component" value="Unassembled WGS sequence"/>
</dbReference>
<keyword evidence="3 5" id="KW-0732">Signal</keyword>
<accession>A0A7R9GKU8</accession>
<sequence length="234" mass="25260">MSGLTLILAVIILMSTILMDPTVSINTQQEAESQPRLEVENKAALQENMIYRQEAPTTTTTTTSPKTTTTNLPTDPQERIRQIIFSVYGTPLSMLPRTDEAKVVLYKYTDVNLGNGFNMSTGIFTAPVAGLYELNWVAEKGSPATQSSAHLKVQSAGSNVTDEAGSGFFPAATCATMIISTQSYLNSTDKAWVEYTGEFGTANANGTGNAAFEFSTFIRFSGRLIATGSHTSLW</sequence>
<protein>
    <recommendedName>
        <fullName evidence="6">C1q domain-containing protein</fullName>
    </recommendedName>
</protein>
<dbReference type="OrthoDB" id="6154955at2759"/>
<evidence type="ECO:0000256" key="3">
    <source>
        <dbReference type="ARBA" id="ARBA00022729"/>
    </source>
</evidence>
<evidence type="ECO:0000256" key="1">
    <source>
        <dbReference type="ARBA" id="ARBA00004613"/>
    </source>
</evidence>
<dbReference type="AlphaFoldDB" id="A0A7R9GKU8"/>
<dbReference type="SUPFAM" id="SSF49842">
    <property type="entry name" value="TNF-like"/>
    <property type="match status" value="1"/>
</dbReference>
<feature type="compositionally biased region" description="Low complexity" evidence="4">
    <location>
        <begin position="56"/>
        <end position="74"/>
    </location>
</feature>
<reference evidence="7" key="1">
    <citation type="submission" date="2020-11" db="EMBL/GenBank/DDBJ databases">
        <authorList>
            <person name="Tran Van P."/>
        </authorList>
    </citation>
    <scope>NUCLEOTIDE SEQUENCE</scope>
</reference>
<evidence type="ECO:0000256" key="4">
    <source>
        <dbReference type="SAM" id="MobiDB-lite"/>
    </source>
</evidence>
<feature type="chain" id="PRO_5036403351" description="C1q domain-containing protein" evidence="5">
    <location>
        <begin position="25"/>
        <end position="234"/>
    </location>
</feature>
<feature type="signal peptide" evidence="5">
    <location>
        <begin position="1"/>
        <end position="24"/>
    </location>
</feature>
<evidence type="ECO:0000256" key="5">
    <source>
        <dbReference type="SAM" id="SignalP"/>
    </source>
</evidence>
<dbReference type="EMBL" id="OA892245">
    <property type="protein sequence ID" value="CAD7284865.1"/>
    <property type="molecule type" value="Genomic_DNA"/>
</dbReference>
<dbReference type="PANTHER" id="PTHR22923">
    <property type="entry name" value="CEREBELLIN-RELATED"/>
    <property type="match status" value="1"/>
</dbReference>
<name>A0A7R9GKU8_9CRUS</name>